<evidence type="ECO:0000313" key="3">
    <source>
        <dbReference type="Proteomes" id="UP000177958"/>
    </source>
</evidence>
<dbReference type="EMBL" id="MFKX01000029">
    <property type="protein sequence ID" value="OGG57326.1"/>
    <property type="molecule type" value="Genomic_DNA"/>
</dbReference>
<protein>
    <submittedName>
        <fullName evidence="2">Uncharacterized protein</fullName>
    </submittedName>
</protein>
<dbReference type="AlphaFoldDB" id="A0A1F6D7D5"/>
<evidence type="ECO:0000313" key="2">
    <source>
        <dbReference type="EMBL" id="OGG57326.1"/>
    </source>
</evidence>
<accession>A0A1F6D7D5</accession>
<comment type="caution">
    <text evidence="2">The sequence shown here is derived from an EMBL/GenBank/DDBJ whole genome shotgun (WGS) entry which is preliminary data.</text>
</comment>
<gene>
    <name evidence="2" type="ORF">A2853_02295</name>
</gene>
<keyword evidence="1" id="KW-1133">Transmembrane helix</keyword>
<feature type="transmembrane region" description="Helical" evidence="1">
    <location>
        <begin position="6"/>
        <end position="23"/>
    </location>
</feature>
<keyword evidence="1" id="KW-0472">Membrane</keyword>
<proteinExistence type="predicted"/>
<feature type="transmembrane region" description="Helical" evidence="1">
    <location>
        <begin position="54"/>
        <end position="72"/>
    </location>
</feature>
<name>A0A1F6D7D5_9BACT</name>
<sequence length="83" mass="9354">MWQDWVIASVQVVLAFSLLSSIFHSAHKPTLSTCIFTAMGLFTLSFVYITLALWFSALMSAIIGILWAVLGLQRHRLNKRGRT</sequence>
<organism evidence="2 3">
    <name type="scientific">Candidatus Kaiserbacteria bacterium RIFCSPHIGHO2_01_FULL_55_17</name>
    <dbReference type="NCBI Taxonomy" id="1798484"/>
    <lineage>
        <taxon>Bacteria</taxon>
        <taxon>Candidatus Kaiseribacteriota</taxon>
    </lineage>
</organism>
<evidence type="ECO:0000256" key="1">
    <source>
        <dbReference type="SAM" id="Phobius"/>
    </source>
</evidence>
<reference evidence="2 3" key="1">
    <citation type="journal article" date="2016" name="Nat. Commun.">
        <title>Thousands of microbial genomes shed light on interconnected biogeochemical processes in an aquifer system.</title>
        <authorList>
            <person name="Anantharaman K."/>
            <person name="Brown C.T."/>
            <person name="Hug L.A."/>
            <person name="Sharon I."/>
            <person name="Castelle C.J."/>
            <person name="Probst A.J."/>
            <person name="Thomas B.C."/>
            <person name="Singh A."/>
            <person name="Wilkins M.J."/>
            <person name="Karaoz U."/>
            <person name="Brodie E.L."/>
            <person name="Williams K.H."/>
            <person name="Hubbard S.S."/>
            <person name="Banfield J.F."/>
        </authorList>
    </citation>
    <scope>NUCLEOTIDE SEQUENCE [LARGE SCALE GENOMIC DNA]</scope>
</reference>
<keyword evidence="1" id="KW-0812">Transmembrane</keyword>
<dbReference type="Proteomes" id="UP000177958">
    <property type="component" value="Unassembled WGS sequence"/>
</dbReference>